<evidence type="ECO:0000256" key="10">
    <source>
        <dbReference type="SAM" id="Phobius"/>
    </source>
</evidence>
<keyword evidence="5" id="KW-0653">Protein transport</keyword>
<gene>
    <name evidence="12" type="primary">secDF</name>
    <name evidence="12" type="ORF">SCORR_v1c03500</name>
</gene>
<dbReference type="GO" id="GO:0005886">
    <property type="term" value="C:plasma membrane"/>
    <property type="evidence" value="ECO:0007669"/>
    <property type="project" value="UniProtKB-SubCell"/>
</dbReference>
<dbReference type="AlphaFoldDB" id="A0A222EP87"/>
<evidence type="ECO:0000256" key="2">
    <source>
        <dbReference type="ARBA" id="ARBA00022448"/>
    </source>
</evidence>
<evidence type="ECO:0000256" key="4">
    <source>
        <dbReference type="ARBA" id="ARBA00022692"/>
    </source>
</evidence>
<proteinExistence type="predicted"/>
<feature type="transmembrane region" description="Helical" evidence="10">
    <location>
        <begin position="989"/>
        <end position="1011"/>
    </location>
</feature>
<keyword evidence="6 10" id="KW-1133">Transmembrane helix</keyword>
<dbReference type="NCBIfam" id="NF037998">
    <property type="entry name" value="RND_1"/>
    <property type="match status" value="1"/>
</dbReference>
<feature type="transmembrane region" description="Helical" evidence="10">
    <location>
        <begin position="1176"/>
        <end position="1202"/>
    </location>
</feature>
<feature type="transmembrane region" description="Helical" evidence="10">
    <location>
        <begin position="961"/>
        <end position="982"/>
    </location>
</feature>
<keyword evidence="3" id="KW-1003">Cell membrane</keyword>
<evidence type="ECO:0000256" key="6">
    <source>
        <dbReference type="ARBA" id="ARBA00022989"/>
    </source>
</evidence>
<feature type="transmembrane region" description="Helical" evidence="10">
    <location>
        <begin position="555"/>
        <end position="575"/>
    </location>
</feature>
<feature type="domain" description="Protein export membrane protein SecD/SecF C-terminal" evidence="11">
    <location>
        <begin position="951"/>
        <end position="1058"/>
    </location>
</feature>
<dbReference type="EMBL" id="CP022535">
    <property type="protein sequence ID" value="ASP28124.1"/>
    <property type="molecule type" value="Genomic_DNA"/>
</dbReference>
<dbReference type="GO" id="GO:0015031">
    <property type="term" value="P:protein transport"/>
    <property type="evidence" value="ECO:0007669"/>
    <property type="project" value="UniProtKB-KW"/>
</dbReference>
<evidence type="ECO:0000256" key="8">
    <source>
        <dbReference type="ARBA" id="ARBA00023136"/>
    </source>
</evidence>
<evidence type="ECO:0000256" key="9">
    <source>
        <dbReference type="SAM" id="Coils"/>
    </source>
</evidence>
<keyword evidence="9" id="KW-0175">Coiled coil</keyword>
<feature type="transmembrane region" description="Helical" evidence="10">
    <location>
        <begin position="21"/>
        <end position="42"/>
    </location>
</feature>
<evidence type="ECO:0000313" key="13">
    <source>
        <dbReference type="Proteomes" id="UP000203229"/>
    </source>
</evidence>
<sequence>MINVNNNNKKKNFKKSTIFKFFTLFIILSSLILSIFFSSLFFSEKYKLGSDFKGYYSALVSVNNINSDNTTDNQPNGDAKEAAKVLNDRLNPMGSNQIIIETAGKNFLKVMSPIDIYDSETVFENQIQRNGGIVLLNSDNKDLQISGEDDKVTRKGITDYFSSASSTTITARSAKEPAISYDLNGDNFTSLFPSDETNATPLNLKIMIDADGFFNDIRNYYKLVSGEMKDRVSNFFDIIITPLRDAYKTADDDTKAILYDLFYGRWRTTTSGGVNDYSYDSIISNDSITKDVFLNDIVDSFTYESDTSKYVYDANAKTEDFTNDDGKYKNPIKIYKANQGHNLIDFKRIDKSFSLLSTSLINFYNNNKETILNKNKKYYNNMESYFLFNGSILKSGNELNEGYIKDNKLYTKVDTDSKARIGASLFNASGKGFVFKVNSMAVNTASVTNIMLIIGLVFIAIVTLSLLIYMCFFYRILGLFAMVITLAIIGVTLLIITLWFGLTIGPETIIAGFIIAAISVELFSMIFENMKESYFLKQRGIKTSFNISIKENISLMLDILVAILIPAISMFWLTSNTIQSFAIILTIGSLVTVLFGIIVGLILFKVFLSTNIINKWPSMFALNTVAPNYNVSKLLINIKINSLKNKISKNNKNGKESLNDPLNTKLDILIKKLEEYEVKKQAKLNKTNDRYIKKLNSKLDKYNAFIQKLDKDKNAYRYQKVEFKIRDIKYLLGNDAQQVDDEILLTSTKEKLRIKSTEKIIYTGLKTIPFISMFLIMLSIILGFFVGVRYDNTFGGRTEYTLWGDRIGTVYDQMNNLDDEAPTHLLDKVQALQKEFDDYNNYNHSQTEIDFKKTEIVKEFISYSFLNIDVVNNIAHAPTNKSYKSTPFTITDGNSFSYNDTNSTLENDINWITLSVSTTDNSQSAIVKRYFANLYVSKEDESTYDSGFITKRISPSTMLDLTIQLAYSVLALILALIIYIIIRFKWTYYVAIALSIIITPLVLSAIIIAFQVPFGNLIIVGITTSIIFAITTAFAIFGKVRSTIASRNEKSLVTYFNKEVDYAYEIKDKKRKINHEIFLEKQAIKIKLSERKHSREELRQYNLDFNKFVYDKKAEYKQFAKENKSLIYKVAKENNYLSEVLAKTFKFGIKRFILMSVLFFALSLLLIIAINPIVYFGISIILGVLISNLVVLFISLPVFIYLEKVRIRNNLARKRFINKLVVSNEEQIIEGLND</sequence>
<feature type="transmembrane region" description="Helical" evidence="10">
    <location>
        <begin position="508"/>
        <end position="527"/>
    </location>
</feature>
<reference evidence="12 13" key="1">
    <citation type="submission" date="2017-07" db="EMBL/GenBank/DDBJ databases">
        <title>Complete genome sequence of Spiroplasma corruscae EC-1 (DSM 19793).</title>
        <authorList>
            <person name="Tsai Y.-M."/>
            <person name="Lo W.-S."/>
            <person name="Kuo C.-H."/>
        </authorList>
    </citation>
    <scope>NUCLEOTIDE SEQUENCE [LARGE SCALE GENOMIC DNA]</scope>
    <source>
        <strain evidence="12 13">EC-1</strain>
    </source>
</reference>
<dbReference type="InterPro" id="IPR022813">
    <property type="entry name" value="SecD/SecF_arch_bac"/>
</dbReference>
<name>A0A222EP87_9MOLU</name>
<organism evidence="12 13">
    <name type="scientific">Spiroplasma corruscae</name>
    <dbReference type="NCBI Taxonomy" id="216934"/>
    <lineage>
        <taxon>Bacteria</taxon>
        <taxon>Bacillati</taxon>
        <taxon>Mycoplasmatota</taxon>
        <taxon>Mollicutes</taxon>
        <taxon>Entomoplasmatales</taxon>
        <taxon>Spiroplasmataceae</taxon>
        <taxon>Spiroplasma</taxon>
    </lineage>
</organism>
<keyword evidence="4 10" id="KW-0812">Transmembrane</keyword>
<evidence type="ECO:0000256" key="5">
    <source>
        <dbReference type="ARBA" id="ARBA00022927"/>
    </source>
</evidence>
<keyword evidence="13" id="KW-1185">Reference proteome</keyword>
<feature type="transmembrane region" description="Helical" evidence="10">
    <location>
        <begin position="760"/>
        <end position="786"/>
    </location>
</feature>
<dbReference type="SUPFAM" id="SSF82866">
    <property type="entry name" value="Multidrug efflux transporter AcrB transmembrane domain"/>
    <property type="match status" value="2"/>
</dbReference>
<keyword evidence="2" id="KW-0813">Transport</keyword>
<feature type="transmembrane region" description="Helical" evidence="10">
    <location>
        <begin position="1017"/>
        <end position="1037"/>
    </location>
</feature>
<feature type="transmembrane region" description="Helical" evidence="10">
    <location>
        <begin position="581"/>
        <end position="608"/>
    </location>
</feature>
<accession>A0A222EP87</accession>
<feature type="coiled-coil region" evidence="9">
    <location>
        <begin position="666"/>
        <end position="712"/>
    </location>
</feature>
<dbReference type="InterPro" id="IPR048634">
    <property type="entry name" value="SecD_SecF_C"/>
</dbReference>
<evidence type="ECO:0000256" key="7">
    <source>
        <dbReference type="ARBA" id="ARBA00023010"/>
    </source>
</evidence>
<evidence type="ECO:0000313" key="12">
    <source>
        <dbReference type="EMBL" id="ASP28124.1"/>
    </source>
</evidence>
<evidence type="ECO:0000256" key="1">
    <source>
        <dbReference type="ARBA" id="ARBA00004651"/>
    </source>
</evidence>
<feature type="transmembrane region" description="Helical" evidence="10">
    <location>
        <begin position="1152"/>
        <end position="1170"/>
    </location>
</feature>
<dbReference type="Proteomes" id="UP000203229">
    <property type="component" value="Chromosome"/>
</dbReference>
<keyword evidence="7" id="KW-0811">Translocation</keyword>
<evidence type="ECO:0000259" key="11">
    <source>
        <dbReference type="Pfam" id="PF02355"/>
    </source>
</evidence>
<dbReference type="RefSeq" id="WP_094048575.1">
    <property type="nucleotide sequence ID" value="NZ_CP022535.1"/>
</dbReference>
<feature type="transmembrane region" description="Helical" evidence="10">
    <location>
        <begin position="450"/>
        <end position="472"/>
    </location>
</feature>
<dbReference type="PANTHER" id="PTHR30081">
    <property type="entry name" value="PROTEIN-EXPORT MEMBRANE PROTEIN SEC"/>
    <property type="match status" value="1"/>
</dbReference>
<evidence type="ECO:0000256" key="3">
    <source>
        <dbReference type="ARBA" id="ARBA00022475"/>
    </source>
</evidence>
<dbReference type="Pfam" id="PF02355">
    <property type="entry name" value="SecD_SecF_C"/>
    <property type="match status" value="1"/>
</dbReference>
<feature type="transmembrane region" description="Helical" evidence="10">
    <location>
        <begin position="479"/>
        <end position="502"/>
    </location>
</feature>
<keyword evidence="8 10" id="KW-0472">Membrane</keyword>
<dbReference type="KEGG" id="scou:SCORR_v1c03500"/>
<comment type="subcellular location">
    <subcellularLocation>
        <location evidence="1">Cell membrane</location>
        <topology evidence="1">Multi-pass membrane protein</topology>
    </subcellularLocation>
</comment>
<protein>
    <submittedName>
        <fullName evidence="12">Bifunctional preprotein translocase subunit SecD/SecF</fullName>
    </submittedName>
</protein>